<protein>
    <submittedName>
        <fullName evidence="1">Uncharacterized protein</fullName>
    </submittedName>
</protein>
<evidence type="ECO:0000313" key="2">
    <source>
        <dbReference type="Proteomes" id="UP000236291"/>
    </source>
</evidence>
<proteinExistence type="predicted"/>
<sequence>PNLLLVYREGGNLLCNGYQGYAVASSGAQEDRLALHIEGKRNKY</sequence>
<evidence type="ECO:0000313" key="1">
    <source>
        <dbReference type="EMBL" id="PNX67688.1"/>
    </source>
</evidence>
<dbReference type="EMBL" id="ASHM01214651">
    <property type="protein sequence ID" value="PNX67688.1"/>
    <property type="molecule type" value="Genomic_DNA"/>
</dbReference>
<feature type="non-terminal residue" evidence="1">
    <location>
        <position position="1"/>
    </location>
</feature>
<reference evidence="1 2" key="2">
    <citation type="journal article" date="2017" name="Front. Plant Sci.">
        <title>Gene Classification and Mining of Molecular Markers Useful in Red Clover (Trifolium pratense) Breeding.</title>
        <authorList>
            <person name="Istvanek J."/>
            <person name="Dluhosova J."/>
            <person name="Dluhos P."/>
            <person name="Patkova L."/>
            <person name="Nedelnik J."/>
            <person name="Repkova J."/>
        </authorList>
    </citation>
    <scope>NUCLEOTIDE SEQUENCE [LARGE SCALE GENOMIC DNA]</scope>
    <source>
        <strain evidence="2">cv. Tatra</strain>
        <tissue evidence="1">Young leaves</tissue>
    </source>
</reference>
<gene>
    <name evidence="1" type="ORF">L195_g063637</name>
</gene>
<dbReference type="AlphaFoldDB" id="A0A2K3KMZ5"/>
<dbReference type="Proteomes" id="UP000236291">
    <property type="component" value="Unassembled WGS sequence"/>
</dbReference>
<reference evidence="1 2" key="1">
    <citation type="journal article" date="2014" name="Am. J. Bot.">
        <title>Genome assembly and annotation for red clover (Trifolium pratense; Fabaceae).</title>
        <authorList>
            <person name="Istvanek J."/>
            <person name="Jaros M."/>
            <person name="Krenek A."/>
            <person name="Repkova J."/>
        </authorList>
    </citation>
    <scope>NUCLEOTIDE SEQUENCE [LARGE SCALE GENOMIC DNA]</scope>
    <source>
        <strain evidence="2">cv. Tatra</strain>
        <tissue evidence="1">Young leaves</tissue>
    </source>
</reference>
<organism evidence="1 2">
    <name type="scientific">Trifolium pratense</name>
    <name type="common">Red clover</name>
    <dbReference type="NCBI Taxonomy" id="57577"/>
    <lineage>
        <taxon>Eukaryota</taxon>
        <taxon>Viridiplantae</taxon>
        <taxon>Streptophyta</taxon>
        <taxon>Embryophyta</taxon>
        <taxon>Tracheophyta</taxon>
        <taxon>Spermatophyta</taxon>
        <taxon>Magnoliopsida</taxon>
        <taxon>eudicotyledons</taxon>
        <taxon>Gunneridae</taxon>
        <taxon>Pentapetalae</taxon>
        <taxon>rosids</taxon>
        <taxon>fabids</taxon>
        <taxon>Fabales</taxon>
        <taxon>Fabaceae</taxon>
        <taxon>Papilionoideae</taxon>
        <taxon>50 kb inversion clade</taxon>
        <taxon>NPAAA clade</taxon>
        <taxon>Hologalegina</taxon>
        <taxon>IRL clade</taxon>
        <taxon>Trifolieae</taxon>
        <taxon>Trifolium</taxon>
    </lineage>
</organism>
<name>A0A2K3KMZ5_TRIPR</name>
<accession>A0A2K3KMZ5</accession>
<comment type="caution">
    <text evidence="1">The sequence shown here is derived from an EMBL/GenBank/DDBJ whole genome shotgun (WGS) entry which is preliminary data.</text>
</comment>